<evidence type="ECO:0000256" key="4">
    <source>
        <dbReference type="ARBA" id="ARBA00023136"/>
    </source>
</evidence>
<gene>
    <name evidence="6" type="ORF">JK363_34820</name>
</gene>
<evidence type="ECO:0000256" key="3">
    <source>
        <dbReference type="ARBA" id="ARBA00022989"/>
    </source>
</evidence>
<protein>
    <submittedName>
        <fullName evidence="6">APC family permease</fullName>
    </submittedName>
</protein>
<dbReference type="Gene3D" id="1.20.1740.10">
    <property type="entry name" value="Amino acid/polyamine transporter I"/>
    <property type="match status" value="1"/>
</dbReference>
<dbReference type="PROSITE" id="PS51257">
    <property type="entry name" value="PROKAR_LIPOPROTEIN"/>
    <property type="match status" value="1"/>
</dbReference>
<sequence length="68" mass="6991">MAGRCGHPRGAISAFGSGIACSVGASRLLFAMGRDGLFSQRLGEISDRGGVPRRALSAILVVSRSRSS</sequence>
<dbReference type="Proteomes" id="UP000634229">
    <property type="component" value="Unassembled WGS sequence"/>
</dbReference>
<comment type="caution">
    <text evidence="6">The sequence shown here is derived from an EMBL/GenBank/DDBJ whole genome shotgun (WGS) entry which is preliminary data.</text>
</comment>
<evidence type="ECO:0000313" key="7">
    <source>
        <dbReference type="Proteomes" id="UP000634229"/>
    </source>
</evidence>
<organism evidence="6 7">
    <name type="scientific">Streptomyces coffeae</name>
    <dbReference type="NCBI Taxonomy" id="621382"/>
    <lineage>
        <taxon>Bacteria</taxon>
        <taxon>Bacillati</taxon>
        <taxon>Actinomycetota</taxon>
        <taxon>Actinomycetes</taxon>
        <taxon>Kitasatosporales</taxon>
        <taxon>Streptomycetaceae</taxon>
        <taxon>Streptomyces</taxon>
    </lineage>
</organism>
<evidence type="ECO:0000259" key="5">
    <source>
        <dbReference type="Pfam" id="PF00324"/>
    </source>
</evidence>
<evidence type="ECO:0000313" key="6">
    <source>
        <dbReference type="EMBL" id="MBL1101731.1"/>
    </source>
</evidence>
<accession>A0ABS1NNR1</accession>
<feature type="domain" description="Amino acid permease/ SLC12A" evidence="5">
    <location>
        <begin position="12"/>
        <end position="63"/>
    </location>
</feature>
<name>A0ABS1NNR1_9ACTN</name>
<comment type="subcellular location">
    <subcellularLocation>
        <location evidence="1">Membrane</location>
        <topology evidence="1">Multi-pass membrane protein</topology>
    </subcellularLocation>
</comment>
<dbReference type="EMBL" id="JAERRF010000032">
    <property type="protein sequence ID" value="MBL1101731.1"/>
    <property type="molecule type" value="Genomic_DNA"/>
</dbReference>
<dbReference type="InterPro" id="IPR004841">
    <property type="entry name" value="AA-permease/SLC12A_dom"/>
</dbReference>
<dbReference type="Pfam" id="PF00324">
    <property type="entry name" value="AA_permease"/>
    <property type="match status" value="1"/>
</dbReference>
<keyword evidence="2" id="KW-0812">Transmembrane</keyword>
<proteinExistence type="predicted"/>
<evidence type="ECO:0000256" key="2">
    <source>
        <dbReference type="ARBA" id="ARBA00022692"/>
    </source>
</evidence>
<evidence type="ECO:0000256" key="1">
    <source>
        <dbReference type="ARBA" id="ARBA00004141"/>
    </source>
</evidence>
<dbReference type="RefSeq" id="WP_201881586.1">
    <property type="nucleotide sequence ID" value="NZ_JAERRF010000032.1"/>
</dbReference>
<keyword evidence="3" id="KW-1133">Transmembrane helix</keyword>
<reference evidence="6 7" key="1">
    <citation type="submission" date="2021-01" db="EMBL/GenBank/DDBJ databases">
        <title>WGS of actinomycetes isolated from Thailand.</title>
        <authorList>
            <person name="Thawai C."/>
        </authorList>
    </citation>
    <scope>NUCLEOTIDE SEQUENCE [LARGE SCALE GENOMIC DNA]</scope>
    <source>
        <strain evidence="6 7">CA1R205</strain>
    </source>
</reference>
<keyword evidence="7" id="KW-1185">Reference proteome</keyword>
<keyword evidence="4" id="KW-0472">Membrane</keyword>